<name>A0A6J6R5W6_9ZZZZ</name>
<reference evidence="2" key="1">
    <citation type="submission" date="2020-05" db="EMBL/GenBank/DDBJ databases">
        <authorList>
            <person name="Chiriac C."/>
            <person name="Salcher M."/>
            <person name="Ghai R."/>
            <person name="Kavagutti S V."/>
        </authorList>
    </citation>
    <scope>NUCLEOTIDE SEQUENCE</scope>
</reference>
<accession>A0A6J6R5W6</accession>
<evidence type="ECO:0000256" key="1">
    <source>
        <dbReference type="SAM" id="MobiDB-lite"/>
    </source>
</evidence>
<dbReference type="EMBL" id="CAEZXX010000123">
    <property type="protein sequence ID" value="CAB4719340.1"/>
    <property type="molecule type" value="Genomic_DNA"/>
</dbReference>
<feature type="region of interest" description="Disordered" evidence="1">
    <location>
        <begin position="214"/>
        <end position="249"/>
    </location>
</feature>
<organism evidence="2">
    <name type="scientific">freshwater metagenome</name>
    <dbReference type="NCBI Taxonomy" id="449393"/>
    <lineage>
        <taxon>unclassified sequences</taxon>
        <taxon>metagenomes</taxon>
        <taxon>ecological metagenomes</taxon>
    </lineage>
</organism>
<protein>
    <submittedName>
        <fullName evidence="2">Unannotated protein</fullName>
    </submittedName>
</protein>
<dbReference type="AlphaFoldDB" id="A0A6J6R5W6"/>
<evidence type="ECO:0000313" key="2">
    <source>
        <dbReference type="EMBL" id="CAB4719340.1"/>
    </source>
</evidence>
<proteinExistence type="predicted"/>
<gene>
    <name evidence="2" type="ORF">UFOPK2602_01624</name>
</gene>
<sequence length="249" mass="26949">MFTVRIGLRGWGCCTPGDLALGCCLVLGEPTMPVQTLNERDLSAEHRGQAHGPCCLRKAHHAVETVMIGERQCLQPEAYGLLHEFLGMRGPVEEREVRVAVEFRIGHGRRRKTPAWRGVRINQSRVRLVGLALAAPRRAITTGVPTGTTGGAPIGPATGQFGLEFAPRHGRVVEAHDGNICSYRGLCQEQMFGHVIPRPSISRTVTGAVRVVRSGPAGPPAPVDARQETDQTMLSRAVNDRPFAAMADE</sequence>